<dbReference type="Proteomes" id="UP000323324">
    <property type="component" value="Unassembled WGS sequence"/>
</dbReference>
<dbReference type="GO" id="GO:0008270">
    <property type="term" value="F:zinc ion binding"/>
    <property type="evidence" value="ECO:0007669"/>
    <property type="project" value="TreeGrafter"/>
</dbReference>
<evidence type="ECO:0000256" key="2">
    <source>
        <dbReference type="ARBA" id="ARBA00005080"/>
    </source>
</evidence>
<dbReference type="GO" id="GO:0005737">
    <property type="term" value="C:cytoplasm"/>
    <property type="evidence" value="ECO:0007669"/>
    <property type="project" value="TreeGrafter"/>
</dbReference>
<dbReference type="EC" id="3.5.4.16" evidence="3"/>
<dbReference type="GO" id="GO:0006729">
    <property type="term" value="P:tetrahydrobiopterin biosynthetic process"/>
    <property type="evidence" value="ECO:0007669"/>
    <property type="project" value="TreeGrafter"/>
</dbReference>
<feature type="domain" description="GTP cyclohydrolase I" evidence="6">
    <location>
        <begin position="73"/>
        <end position="195"/>
    </location>
</feature>
<dbReference type="UniPathway" id="UPA00848">
    <property type="reaction ID" value="UER00151"/>
</dbReference>
<reference evidence="7 8" key="1">
    <citation type="submission" date="2019-08" db="EMBL/GenBank/DDBJ databases">
        <title>Genomes of Antarctic Bizionia species.</title>
        <authorList>
            <person name="Bowman J.P."/>
        </authorList>
    </citation>
    <scope>NUCLEOTIDE SEQUENCE [LARGE SCALE GENOMIC DNA]</scope>
    <source>
        <strain evidence="7 8">HFD</strain>
    </source>
</reference>
<dbReference type="RefSeq" id="WP_148370319.1">
    <property type="nucleotide sequence ID" value="NZ_VSKM01000010.1"/>
</dbReference>
<proteinExistence type="predicted"/>
<dbReference type="GO" id="GO:0046654">
    <property type="term" value="P:tetrahydrofolate biosynthetic process"/>
    <property type="evidence" value="ECO:0007669"/>
    <property type="project" value="InterPro"/>
</dbReference>
<dbReference type="Gene3D" id="3.30.1130.10">
    <property type="match status" value="1"/>
</dbReference>
<dbReference type="InterPro" id="IPR001474">
    <property type="entry name" value="GTP_CycHdrlase_I"/>
</dbReference>
<dbReference type="GO" id="GO:0006730">
    <property type="term" value="P:one-carbon metabolic process"/>
    <property type="evidence" value="ECO:0007669"/>
    <property type="project" value="UniProtKB-KW"/>
</dbReference>
<dbReference type="GO" id="GO:0003934">
    <property type="term" value="F:GTP cyclohydrolase I activity"/>
    <property type="evidence" value="ECO:0007669"/>
    <property type="project" value="UniProtKB-EC"/>
</dbReference>
<keyword evidence="4" id="KW-0554">One-carbon metabolism</keyword>
<dbReference type="EMBL" id="VSKM01000010">
    <property type="protein sequence ID" value="TYB72631.1"/>
    <property type="molecule type" value="Genomic_DNA"/>
</dbReference>
<evidence type="ECO:0000259" key="6">
    <source>
        <dbReference type="Pfam" id="PF01227"/>
    </source>
</evidence>
<evidence type="ECO:0000313" key="8">
    <source>
        <dbReference type="Proteomes" id="UP000323324"/>
    </source>
</evidence>
<dbReference type="PANTHER" id="PTHR11109:SF7">
    <property type="entry name" value="GTP CYCLOHYDROLASE 1"/>
    <property type="match status" value="1"/>
</dbReference>
<dbReference type="InterPro" id="IPR020602">
    <property type="entry name" value="GTP_CycHdrlase_I_dom"/>
</dbReference>
<gene>
    <name evidence="7" type="ORF">ES676_10680</name>
</gene>
<sequence length="197" mass="22455">MKNSNIEILRLPATARLRGTPINTMLFLFSTARSFELNTNKNVRTIRLCADKIAVLGLNFLNNFWIKITNYDVERLVCKIFFGLKLQNMVKIALFENKYLNNQIRLENSSAFYSNCDQLFVPTLEKADVSYNSSGKVIGLFGANRFVEHYKIILKTQERLTNKIANKLHTILSTEDVAVIIDAKHLYGSSQGIRDGT</sequence>
<keyword evidence="8" id="KW-1185">Reference proteome</keyword>
<evidence type="ECO:0000256" key="5">
    <source>
        <dbReference type="ARBA" id="ARBA00022801"/>
    </source>
</evidence>
<dbReference type="SUPFAM" id="SSF55620">
    <property type="entry name" value="Tetrahydrobiopterin biosynthesis enzymes-like"/>
    <property type="match status" value="1"/>
</dbReference>
<dbReference type="InterPro" id="IPR043133">
    <property type="entry name" value="GTP-CH-I_C/QueF"/>
</dbReference>
<comment type="caution">
    <text evidence="7">The sequence shown here is derived from an EMBL/GenBank/DDBJ whole genome shotgun (WGS) entry which is preliminary data.</text>
</comment>
<accession>A0A8H2QE17</accession>
<evidence type="ECO:0000256" key="3">
    <source>
        <dbReference type="ARBA" id="ARBA00012715"/>
    </source>
</evidence>
<dbReference type="PANTHER" id="PTHR11109">
    <property type="entry name" value="GTP CYCLOHYDROLASE I"/>
    <property type="match status" value="1"/>
</dbReference>
<protein>
    <recommendedName>
        <fullName evidence="3">GTP cyclohydrolase I</fullName>
        <ecNumber evidence="3">3.5.4.16</ecNumber>
    </recommendedName>
</protein>
<evidence type="ECO:0000256" key="1">
    <source>
        <dbReference type="ARBA" id="ARBA00001052"/>
    </source>
</evidence>
<dbReference type="Pfam" id="PF01227">
    <property type="entry name" value="GTP_cyclohydroI"/>
    <property type="match status" value="1"/>
</dbReference>
<dbReference type="AlphaFoldDB" id="A0A8H2QE17"/>
<evidence type="ECO:0000313" key="7">
    <source>
        <dbReference type="EMBL" id="TYB72631.1"/>
    </source>
</evidence>
<evidence type="ECO:0000256" key="4">
    <source>
        <dbReference type="ARBA" id="ARBA00022563"/>
    </source>
</evidence>
<dbReference type="GO" id="GO:0005525">
    <property type="term" value="F:GTP binding"/>
    <property type="evidence" value="ECO:0007669"/>
    <property type="project" value="TreeGrafter"/>
</dbReference>
<name>A0A8H2QE17_9FLAO</name>
<organism evidence="7 8">
    <name type="scientific">Bizionia saleffrena</name>
    <dbReference type="NCBI Taxonomy" id="291189"/>
    <lineage>
        <taxon>Bacteria</taxon>
        <taxon>Pseudomonadati</taxon>
        <taxon>Bacteroidota</taxon>
        <taxon>Flavobacteriia</taxon>
        <taxon>Flavobacteriales</taxon>
        <taxon>Flavobacteriaceae</taxon>
        <taxon>Bizionia</taxon>
    </lineage>
</organism>
<comment type="pathway">
    <text evidence="2">Cofactor biosynthesis; 7,8-dihydroneopterin triphosphate biosynthesis; 7,8-dihydroneopterin triphosphate from GTP: step 1/1.</text>
</comment>
<comment type="catalytic activity">
    <reaction evidence="1">
        <text>GTP + H2O = 7,8-dihydroneopterin 3'-triphosphate + formate + H(+)</text>
        <dbReference type="Rhea" id="RHEA:17473"/>
        <dbReference type="ChEBI" id="CHEBI:15377"/>
        <dbReference type="ChEBI" id="CHEBI:15378"/>
        <dbReference type="ChEBI" id="CHEBI:15740"/>
        <dbReference type="ChEBI" id="CHEBI:37565"/>
        <dbReference type="ChEBI" id="CHEBI:58462"/>
        <dbReference type="EC" id="3.5.4.16"/>
    </reaction>
</comment>
<keyword evidence="5 7" id="KW-0378">Hydrolase</keyword>